<feature type="region of interest" description="Disordered" evidence="1">
    <location>
        <begin position="1"/>
        <end position="56"/>
    </location>
</feature>
<feature type="transmembrane region" description="Helical" evidence="2">
    <location>
        <begin position="253"/>
        <end position="276"/>
    </location>
</feature>
<sequence length="427" mass="46539">MATFTRQGQPPLTRQPSSSGDSPRLTRRRSTAASAGSFSTPRPRLAGDRMSFISNDSGFSGLYEDDELWEEDEDMYDAARTRAPQQRKDEPMSPVAVVLYVVFFYIVWQILTRSDDTEILSHLPSGSPLLSPHALERSSALPPQPQQQQYLPYQLPQLPSPIQAAGGSESSSTWRIVLGTIVYPIYLAIALVAIPLPYLVNAVNLILSILSTILYPVTSTSRLLAKTFVIAPLNLVYGFLSALYPVYVFVGGVVGVGCFMGMGAGWIGQLGLSWILGSKPAPRRRKSRRVKSPRSTHGTLSQEEHSAHAQAQPPALSRHSSLHRSGSVSFERPILESRASATFERPAMSRPTSGTFERPILSRPVSGSYTAPGARSHSGSYERRYVPIVDVLQIGDDLVAVDGHGHGHGGTAREAVVLGLRRRGVRV</sequence>
<evidence type="ECO:0000256" key="1">
    <source>
        <dbReference type="SAM" id="MobiDB-lite"/>
    </source>
</evidence>
<dbReference type="AlphaFoldDB" id="A0AAF0YJN2"/>
<proteinExistence type="predicted"/>
<feature type="compositionally biased region" description="Polar residues" evidence="1">
    <location>
        <begin position="1"/>
        <end position="21"/>
    </location>
</feature>
<keyword evidence="2" id="KW-0472">Membrane</keyword>
<keyword evidence="4" id="KW-1185">Reference proteome</keyword>
<accession>A0AAF0YJN2</accession>
<feature type="compositionally biased region" description="Low complexity" evidence="1">
    <location>
        <begin position="316"/>
        <end position="328"/>
    </location>
</feature>
<dbReference type="RefSeq" id="XP_062630829.1">
    <property type="nucleotide sequence ID" value="XM_062774845.1"/>
</dbReference>
<feature type="transmembrane region" description="Helical" evidence="2">
    <location>
        <begin position="227"/>
        <end position="247"/>
    </location>
</feature>
<feature type="transmembrane region" description="Helical" evidence="2">
    <location>
        <begin position="185"/>
        <end position="215"/>
    </location>
</feature>
<dbReference type="Proteomes" id="UP000827549">
    <property type="component" value="Chromosome 6"/>
</dbReference>
<evidence type="ECO:0000313" key="4">
    <source>
        <dbReference type="Proteomes" id="UP000827549"/>
    </source>
</evidence>
<feature type="region of interest" description="Disordered" evidence="1">
    <location>
        <begin position="341"/>
        <end position="378"/>
    </location>
</feature>
<organism evidence="3 4">
    <name type="scientific">Vanrija pseudolonga</name>
    <dbReference type="NCBI Taxonomy" id="143232"/>
    <lineage>
        <taxon>Eukaryota</taxon>
        <taxon>Fungi</taxon>
        <taxon>Dikarya</taxon>
        <taxon>Basidiomycota</taxon>
        <taxon>Agaricomycotina</taxon>
        <taxon>Tremellomycetes</taxon>
        <taxon>Trichosporonales</taxon>
        <taxon>Trichosporonaceae</taxon>
        <taxon>Vanrija</taxon>
    </lineage>
</organism>
<dbReference type="EMBL" id="CP086719">
    <property type="protein sequence ID" value="WOO84803.1"/>
    <property type="molecule type" value="Genomic_DNA"/>
</dbReference>
<evidence type="ECO:0000313" key="3">
    <source>
        <dbReference type="EMBL" id="WOO84803.1"/>
    </source>
</evidence>
<dbReference type="GeneID" id="87811480"/>
<evidence type="ECO:0000256" key="2">
    <source>
        <dbReference type="SAM" id="Phobius"/>
    </source>
</evidence>
<keyword evidence="2" id="KW-0812">Transmembrane</keyword>
<protein>
    <submittedName>
        <fullName evidence="3">Uncharacterized protein</fullName>
    </submittedName>
</protein>
<feature type="region of interest" description="Disordered" evidence="1">
    <location>
        <begin position="283"/>
        <end position="328"/>
    </location>
</feature>
<name>A0AAF0YJN2_9TREE</name>
<feature type="compositionally biased region" description="Low complexity" evidence="1">
    <location>
        <begin position="31"/>
        <end position="40"/>
    </location>
</feature>
<reference evidence="3" key="1">
    <citation type="submission" date="2023-10" db="EMBL/GenBank/DDBJ databases">
        <authorList>
            <person name="Noh H."/>
        </authorList>
    </citation>
    <scope>NUCLEOTIDE SEQUENCE</scope>
    <source>
        <strain evidence="3">DUCC4014</strain>
    </source>
</reference>
<gene>
    <name evidence="3" type="ORF">LOC62_06G008314</name>
</gene>
<keyword evidence="2" id="KW-1133">Transmembrane helix</keyword>
<feature type="compositionally biased region" description="Basic residues" evidence="1">
    <location>
        <begin position="283"/>
        <end position="294"/>
    </location>
</feature>
<feature type="transmembrane region" description="Helical" evidence="2">
    <location>
        <begin position="92"/>
        <end position="111"/>
    </location>
</feature>